<dbReference type="GO" id="GO:0016192">
    <property type="term" value="P:vesicle-mediated transport"/>
    <property type="evidence" value="ECO:0007669"/>
    <property type="project" value="TreeGrafter"/>
</dbReference>
<reference evidence="8" key="2">
    <citation type="submission" date="2019-02" db="EMBL/GenBank/DDBJ databases">
        <title>Opniocepnalus argus Var Kimnra genome.</title>
        <authorList>
            <person name="Zhou C."/>
            <person name="Xiao S."/>
        </authorList>
    </citation>
    <scope>NUCLEOTIDE SEQUENCE [LARGE SCALE GENOMIC DNA]</scope>
</reference>
<reference evidence="7 8" key="1">
    <citation type="submission" date="2019-02" db="EMBL/GenBank/DDBJ databases">
        <title>Opniocepnalus argus genome.</title>
        <authorList>
            <person name="Zhou C."/>
            <person name="Xiao S."/>
        </authorList>
    </citation>
    <scope>NUCLEOTIDE SEQUENCE [LARGE SCALE GENOMIC DNA]</scope>
    <source>
        <strain evidence="7">OARG1902GOOAL</strain>
        <tissue evidence="7">Muscle</tissue>
    </source>
</reference>
<keyword evidence="3 6" id="KW-0812">Transmembrane</keyword>
<evidence type="ECO:0000313" key="8">
    <source>
        <dbReference type="Proteomes" id="UP000503349"/>
    </source>
</evidence>
<dbReference type="EMBL" id="CM015726">
    <property type="protein sequence ID" value="KAF3700123.1"/>
    <property type="molecule type" value="Genomic_DNA"/>
</dbReference>
<comment type="subcellular location">
    <subcellularLocation>
        <location evidence="1 6">Membrane</location>
        <topology evidence="1 6">Multi-pass membrane protein</topology>
    </subcellularLocation>
</comment>
<evidence type="ECO:0000256" key="2">
    <source>
        <dbReference type="ARBA" id="ARBA00005467"/>
    </source>
</evidence>
<dbReference type="Pfam" id="PF05832">
    <property type="entry name" value="DUF846"/>
    <property type="match status" value="1"/>
</dbReference>
<protein>
    <recommendedName>
        <fullName evidence="6">Golgi apparatus membrane protein TVP23 homolog</fullName>
    </recommendedName>
</protein>
<keyword evidence="8" id="KW-1185">Reference proteome</keyword>
<proteinExistence type="inferred from homology"/>
<evidence type="ECO:0000256" key="3">
    <source>
        <dbReference type="ARBA" id="ARBA00022692"/>
    </source>
</evidence>
<evidence type="ECO:0000313" key="7">
    <source>
        <dbReference type="EMBL" id="KAF3700123.1"/>
    </source>
</evidence>
<feature type="transmembrane region" description="Helical" evidence="6">
    <location>
        <begin position="54"/>
        <end position="74"/>
    </location>
</feature>
<feature type="transmembrane region" description="Helical" evidence="6">
    <location>
        <begin position="119"/>
        <end position="140"/>
    </location>
</feature>
<evidence type="ECO:0000256" key="1">
    <source>
        <dbReference type="ARBA" id="ARBA00004141"/>
    </source>
</evidence>
<evidence type="ECO:0000256" key="5">
    <source>
        <dbReference type="ARBA" id="ARBA00023136"/>
    </source>
</evidence>
<dbReference type="PANTHER" id="PTHR13019">
    <property type="entry name" value="GOLGI APPARATUS MEMBRANE PROTEIN TVP23"/>
    <property type="match status" value="1"/>
</dbReference>
<keyword evidence="5 6" id="KW-0472">Membrane</keyword>
<feature type="transmembrane region" description="Helical" evidence="6">
    <location>
        <begin position="146"/>
        <end position="165"/>
    </location>
</feature>
<dbReference type="InterPro" id="IPR008564">
    <property type="entry name" value="TVP23-like"/>
</dbReference>
<evidence type="ECO:0000256" key="6">
    <source>
        <dbReference type="RuleBase" id="RU361206"/>
    </source>
</evidence>
<dbReference type="AlphaFoldDB" id="A0A6G1QCR8"/>
<evidence type="ECO:0000256" key="4">
    <source>
        <dbReference type="ARBA" id="ARBA00022989"/>
    </source>
</evidence>
<keyword evidence="4 6" id="KW-1133">Transmembrane helix</keyword>
<dbReference type="Proteomes" id="UP000503349">
    <property type="component" value="Chromosome 15"/>
</dbReference>
<dbReference type="GO" id="GO:0000139">
    <property type="term" value="C:Golgi membrane"/>
    <property type="evidence" value="ECO:0007669"/>
    <property type="project" value="TreeGrafter"/>
</dbReference>
<dbReference type="PANTHER" id="PTHR13019:SF9">
    <property type="entry name" value="GOLGI APPARATUS MEMBRANE PROTEIN TVP23 HOMOLOG B"/>
    <property type="match status" value="1"/>
</dbReference>
<organism evidence="7 8">
    <name type="scientific">Channa argus</name>
    <name type="common">Northern snakehead</name>
    <name type="synonym">Ophicephalus argus</name>
    <dbReference type="NCBI Taxonomy" id="215402"/>
    <lineage>
        <taxon>Eukaryota</taxon>
        <taxon>Metazoa</taxon>
        <taxon>Chordata</taxon>
        <taxon>Craniata</taxon>
        <taxon>Vertebrata</taxon>
        <taxon>Euteleostomi</taxon>
        <taxon>Actinopterygii</taxon>
        <taxon>Neopterygii</taxon>
        <taxon>Teleostei</taxon>
        <taxon>Neoteleostei</taxon>
        <taxon>Acanthomorphata</taxon>
        <taxon>Anabantaria</taxon>
        <taxon>Anabantiformes</taxon>
        <taxon>Channoidei</taxon>
        <taxon>Channidae</taxon>
        <taxon>Channa</taxon>
    </lineage>
</organism>
<dbReference type="GO" id="GO:0009306">
    <property type="term" value="P:protein secretion"/>
    <property type="evidence" value="ECO:0007669"/>
    <property type="project" value="TreeGrafter"/>
</dbReference>
<name>A0A6G1QCR8_CHAAH</name>
<accession>A0A6G1QCR8</accession>
<sequence>MLGQDSHDALLFGEEEDNLRLKKSKIRHPLVSFFHLFFRTSAILVYLLCDIFSSSFIACMVTIILLLSCDFWTVKNLSGRLLVGLRWWNQVDEDGKSHWVFESKKTHSVDTNSTAESRIFWLGLIVCPILWIIFVFSTIFSFKFKWLAVVIMGLVLQWANLYGYVRCKVGGKSNLRNMATNYFGLRILKEAMKKTEEP</sequence>
<comment type="similarity">
    <text evidence="2 6">Belongs to the TVP23 family.</text>
</comment>
<gene>
    <name evidence="7" type="ORF">EXN66_Car015810</name>
</gene>